<dbReference type="PANTHER" id="PTHR43798:SF14">
    <property type="entry name" value="SERINE HYDROLASE-LIKE PROTEIN DDB_G0286239"/>
    <property type="match status" value="1"/>
</dbReference>
<evidence type="ECO:0000256" key="1">
    <source>
        <dbReference type="ARBA" id="ARBA00008645"/>
    </source>
</evidence>
<comment type="similarity">
    <text evidence="1">Belongs to the AB hydrolase superfamily.</text>
</comment>
<dbReference type="Gene3D" id="3.40.50.1820">
    <property type="entry name" value="alpha/beta hydrolase"/>
    <property type="match status" value="1"/>
</dbReference>
<protein>
    <submittedName>
        <fullName evidence="4">Serine hydrolase-like protein-like</fullName>
    </submittedName>
</protein>
<dbReference type="GO" id="GO:0016020">
    <property type="term" value="C:membrane"/>
    <property type="evidence" value="ECO:0007669"/>
    <property type="project" value="TreeGrafter"/>
</dbReference>
<comment type="caution">
    <text evidence="4">The sequence shown here is derived from an EMBL/GenBank/DDBJ whole genome shotgun (WGS) entry which is preliminary data.</text>
</comment>
<dbReference type="EMBL" id="JAHLQT010003582">
    <property type="protein sequence ID" value="KAG7176272.1"/>
    <property type="molecule type" value="Genomic_DNA"/>
</dbReference>
<evidence type="ECO:0000313" key="4">
    <source>
        <dbReference type="EMBL" id="KAG7176272.1"/>
    </source>
</evidence>
<dbReference type="Proteomes" id="UP000747542">
    <property type="component" value="Unassembled WGS sequence"/>
</dbReference>
<dbReference type="SUPFAM" id="SSF53474">
    <property type="entry name" value="alpha/beta-Hydrolases"/>
    <property type="match status" value="1"/>
</dbReference>
<dbReference type="AlphaFoldDB" id="A0A8J5NAZ4"/>
<dbReference type="InterPro" id="IPR029058">
    <property type="entry name" value="AB_hydrolase_fold"/>
</dbReference>
<feature type="domain" description="AB hydrolase-1" evidence="3">
    <location>
        <begin position="53"/>
        <end position="156"/>
    </location>
</feature>
<reference evidence="4" key="1">
    <citation type="journal article" date="2021" name="Sci. Adv.">
        <title>The American lobster genome reveals insights on longevity, neural, and immune adaptations.</title>
        <authorList>
            <person name="Polinski J.M."/>
            <person name="Zimin A.V."/>
            <person name="Clark K.F."/>
            <person name="Kohn A.B."/>
            <person name="Sadowski N."/>
            <person name="Timp W."/>
            <person name="Ptitsyn A."/>
            <person name="Khanna P."/>
            <person name="Romanova D.Y."/>
            <person name="Williams P."/>
            <person name="Greenwood S.J."/>
            <person name="Moroz L.L."/>
            <person name="Walt D.R."/>
            <person name="Bodnar A.G."/>
        </authorList>
    </citation>
    <scope>NUCLEOTIDE SEQUENCE</scope>
    <source>
        <strain evidence="4">GMGI-L3</strain>
    </source>
</reference>
<organism evidence="4 5">
    <name type="scientific">Homarus americanus</name>
    <name type="common">American lobster</name>
    <dbReference type="NCBI Taxonomy" id="6706"/>
    <lineage>
        <taxon>Eukaryota</taxon>
        <taxon>Metazoa</taxon>
        <taxon>Ecdysozoa</taxon>
        <taxon>Arthropoda</taxon>
        <taxon>Crustacea</taxon>
        <taxon>Multicrustacea</taxon>
        <taxon>Malacostraca</taxon>
        <taxon>Eumalacostraca</taxon>
        <taxon>Eucarida</taxon>
        <taxon>Decapoda</taxon>
        <taxon>Pleocyemata</taxon>
        <taxon>Astacidea</taxon>
        <taxon>Nephropoidea</taxon>
        <taxon>Nephropidae</taxon>
        <taxon>Homarus</taxon>
    </lineage>
</organism>
<keyword evidence="5" id="KW-1185">Reference proteome</keyword>
<gene>
    <name evidence="4" type="primary">serhl-L</name>
    <name evidence="4" type="ORF">Hamer_G009052</name>
</gene>
<sequence>MILFLQINVWKDMADRAVSWHDITVDVGWGKLHGKTCVVGNSYYKNDIKVMGVHGWLDNANTFDTLVPLLPLGVEVLVFDLPGHGLSDHMPLGARYDIFTYVFSLHTAVRKLEWKKFVFMGHSMGSAISCYFIALFPEYVGAFISLDLIKPVIRTSRLESFRNDALKLFKTEDEKRQPIVYSESEAIDRLTAARYMGGANSIQDSAHILLLRSGRKVEGGYVWNHDPRAYSNFNGLFYGNSIFLEAISSITCPVMIVRASKGMCNLPDSVYRKELDVYQSNAQWLDIATVEGTHHVHLSHPERVAPLVSGFLQKLGQSSPKDIYSKL</sequence>
<dbReference type="Pfam" id="PF00561">
    <property type="entry name" value="Abhydrolase_1"/>
    <property type="match status" value="1"/>
</dbReference>
<name>A0A8J5NAZ4_HOMAM</name>
<accession>A0A8J5NAZ4</accession>
<evidence type="ECO:0000313" key="5">
    <source>
        <dbReference type="Proteomes" id="UP000747542"/>
    </source>
</evidence>
<evidence type="ECO:0000256" key="2">
    <source>
        <dbReference type="ARBA" id="ARBA00022801"/>
    </source>
</evidence>
<evidence type="ECO:0000259" key="3">
    <source>
        <dbReference type="Pfam" id="PF00561"/>
    </source>
</evidence>
<dbReference type="PANTHER" id="PTHR43798">
    <property type="entry name" value="MONOACYLGLYCEROL LIPASE"/>
    <property type="match status" value="1"/>
</dbReference>
<proteinExistence type="inferred from homology"/>
<keyword evidence="2 4" id="KW-0378">Hydrolase</keyword>
<dbReference type="InterPro" id="IPR050266">
    <property type="entry name" value="AB_hydrolase_sf"/>
</dbReference>
<dbReference type="GO" id="GO:0016787">
    <property type="term" value="F:hydrolase activity"/>
    <property type="evidence" value="ECO:0007669"/>
    <property type="project" value="UniProtKB-KW"/>
</dbReference>
<dbReference type="InterPro" id="IPR000073">
    <property type="entry name" value="AB_hydrolase_1"/>
</dbReference>